<dbReference type="InterPro" id="IPR013083">
    <property type="entry name" value="Znf_RING/FYVE/PHD"/>
</dbReference>
<keyword evidence="9" id="KW-0833">Ubl conjugation pathway</keyword>
<evidence type="ECO:0000256" key="13">
    <source>
        <dbReference type="ARBA" id="ARBA00024209"/>
    </source>
</evidence>
<dbReference type="EC" id="2.3.2.27" evidence="4"/>
<feature type="compositionally biased region" description="Pro residues" evidence="15">
    <location>
        <begin position="27"/>
        <end position="42"/>
    </location>
</feature>
<comment type="caution">
    <text evidence="18">The sequence shown here is derived from an EMBL/GenBank/DDBJ whole genome shotgun (WGS) entry which is preliminary data.</text>
</comment>
<comment type="subcellular location">
    <subcellularLocation>
        <location evidence="2">Membrane</location>
        <topology evidence="2">Single-pass membrane protein</topology>
    </subcellularLocation>
</comment>
<proteinExistence type="inferred from homology"/>
<dbReference type="GO" id="GO:0061630">
    <property type="term" value="F:ubiquitin protein ligase activity"/>
    <property type="evidence" value="ECO:0007669"/>
    <property type="project" value="UniProtKB-EC"/>
</dbReference>
<evidence type="ECO:0000256" key="12">
    <source>
        <dbReference type="ARBA" id="ARBA00023136"/>
    </source>
</evidence>
<feature type="region of interest" description="Disordered" evidence="15">
    <location>
        <begin position="266"/>
        <end position="334"/>
    </location>
</feature>
<evidence type="ECO:0000256" key="11">
    <source>
        <dbReference type="ARBA" id="ARBA00022989"/>
    </source>
</evidence>
<keyword evidence="12 16" id="KW-0472">Membrane</keyword>
<dbReference type="InterPro" id="IPR001841">
    <property type="entry name" value="Znf_RING"/>
</dbReference>
<dbReference type="Gramene" id="KVI08598">
    <property type="protein sequence ID" value="KVI08598"/>
    <property type="gene ID" value="Ccrd_013032"/>
</dbReference>
<evidence type="ECO:0000256" key="16">
    <source>
        <dbReference type="SAM" id="Phobius"/>
    </source>
</evidence>
<keyword evidence="11 16" id="KW-1133">Transmembrane helix</keyword>
<dbReference type="Gene3D" id="3.30.40.10">
    <property type="entry name" value="Zinc/RING finger domain, C3HC4 (zinc finger)"/>
    <property type="match status" value="1"/>
</dbReference>
<dbReference type="CDD" id="cd16461">
    <property type="entry name" value="RING-H2_EL5-like"/>
    <property type="match status" value="1"/>
</dbReference>
<evidence type="ECO:0000256" key="5">
    <source>
        <dbReference type="ARBA" id="ARBA00022679"/>
    </source>
</evidence>
<evidence type="ECO:0000256" key="15">
    <source>
        <dbReference type="SAM" id="MobiDB-lite"/>
    </source>
</evidence>
<dbReference type="UniPathway" id="UPA00143"/>
<dbReference type="GO" id="GO:0016567">
    <property type="term" value="P:protein ubiquitination"/>
    <property type="evidence" value="ECO:0007669"/>
    <property type="project" value="UniProtKB-UniPathway"/>
</dbReference>
<evidence type="ECO:0000256" key="3">
    <source>
        <dbReference type="ARBA" id="ARBA00004906"/>
    </source>
</evidence>
<evidence type="ECO:0000259" key="17">
    <source>
        <dbReference type="PROSITE" id="PS50089"/>
    </source>
</evidence>
<evidence type="ECO:0000256" key="2">
    <source>
        <dbReference type="ARBA" id="ARBA00004167"/>
    </source>
</evidence>
<accession>A0A118K561</accession>
<dbReference type="FunFam" id="3.30.40.10:FF:000233">
    <property type="entry name" value="RING-H2 finger protein ATL54"/>
    <property type="match status" value="1"/>
</dbReference>
<protein>
    <recommendedName>
        <fullName evidence="4">RING-type E3 ubiquitin transferase</fullName>
        <ecNumber evidence="4">2.3.2.27</ecNumber>
    </recommendedName>
</protein>
<dbReference type="OMA" id="CRAPIFK"/>
<feature type="transmembrane region" description="Helical" evidence="16">
    <location>
        <begin position="50"/>
        <end position="73"/>
    </location>
</feature>
<keyword evidence="7" id="KW-0479">Metal-binding</keyword>
<evidence type="ECO:0000313" key="19">
    <source>
        <dbReference type="Proteomes" id="UP000243975"/>
    </source>
</evidence>
<sequence length="334" mass="36904">MFHRKLLNKSMQTFVVPSPHSHEAYQPPSPPPPPPPRPLPPPSFSANSSLSPFLILMFCGLTVSFSFICYLALSRRCRRGRNPDRIDEPHVFFDQDLGPVIPHPILLINSVGLNQSEIESIAVFKYKRDGGLIEGTDCSVCLSEFQDDESLRLLPKCSHAFHVPCIDTWLRSHTSCPLCRAPIFKNSSVQTNAITDSNLIDETEETPGDDSESIEHVERNQDVEIENNREVAKTSGIQNETSCAIRVCSDLADHLRVQREASVALRRSVSMNESSVANLHRPVQGKHSSSRFVLSTKPDRTPKGGHKHRGSGSGSGSGSSSSISIRCRAMKRKG</sequence>
<evidence type="ECO:0000256" key="7">
    <source>
        <dbReference type="ARBA" id="ARBA00022723"/>
    </source>
</evidence>
<keyword evidence="8 14" id="KW-0863">Zinc-finger</keyword>
<feature type="domain" description="RING-type" evidence="17">
    <location>
        <begin position="138"/>
        <end position="180"/>
    </location>
</feature>
<comment type="similarity">
    <text evidence="13">Belongs to the RING-type zinc finger family. ATL subfamily.</text>
</comment>
<dbReference type="EMBL" id="LEKV01001104">
    <property type="protein sequence ID" value="KVI08598.1"/>
    <property type="molecule type" value="Genomic_DNA"/>
</dbReference>
<keyword evidence="19" id="KW-1185">Reference proteome</keyword>
<feature type="region of interest" description="Disordered" evidence="15">
    <location>
        <begin position="18"/>
        <end position="42"/>
    </location>
</feature>
<dbReference type="GO" id="GO:0016020">
    <property type="term" value="C:membrane"/>
    <property type="evidence" value="ECO:0007669"/>
    <property type="project" value="UniProtKB-SubCell"/>
</dbReference>
<reference evidence="18 19" key="1">
    <citation type="journal article" date="2016" name="Sci. Rep.">
        <title>The genome sequence of the outbreeding globe artichoke constructed de novo incorporating a phase-aware low-pass sequencing strategy of F1 progeny.</title>
        <authorList>
            <person name="Scaglione D."/>
            <person name="Reyes-Chin-Wo S."/>
            <person name="Acquadro A."/>
            <person name="Froenicke L."/>
            <person name="Portis E."/>
            <person name="Beitel C."/>
            <person name="Tirone M."/>
            <person name="Mauro R."/>
            <person name="Lo Monaco A."/>
            <person name="Mauromicale G."/>
            <person name="Faccioli P."/>
            <person name="Cattivelli L."/>
            <person name="Rieseberg L."/>
            <person name="Michelmore R."/>
            <person name="Lanteri S."/>
        </authorList>
    </citation>
    <scope>NUCLEOTIDE SEQUENCE [LARGE SCALE GENOMIC DNA]</scope>
    <source>
        <strain evidence="18">2C</strain>
    </source>
</reference>
<organism evidence="18 19">
    <name type="scientific">Cynara cardunculus var. scolymus</name>
    <name type="common">Globe artichoke</name>
    <name type="synonym">Cynara scolymus</name>
    <dbReference type="NCBI Taxonomy" id="59895"/>
    <lineage>
        <taxon>Eukaryota</taxon>
        <taxon>Viridiplantae</taxon>
        <taxon>Streptophyta</taxon>
        <taxon>Embryophyta</taxon>
        <taxon>Tracheophyta</taxon>
        <taxon>Spermatophyta</taxon>
        <taxon>Magnoliopsida</taxon>
        <taxon>eudicotyledons</taxon>
        <taxon>Gunneridae</taxon>
        <taxon>Pentapetalae</taxon>
        <taxon>asterids</taxon>
        <taxon>campanulids</taxon>
        <taxon>Asterales</taxon>
        <taxon>Asteraceae</taxon>
        <taxon>Carduoideae</taxon>
        <taxon>Cardueae</taxon>
        <taxon>Carduinae</taxon>
        <taxon>Cynara</taxon>
    </lineage>
</organism>
<dbReference type="PANTHER" id="PTHR46913:SF19">
    <property type="entry name" value="RING-TYPE E3 UBIQUITIN TRANSFERASE"/>
    <property type="match status" value="1"/>
</dbReference>
<gene>
    <name evidence="18" type="ORF">Ccrd_013032</name>
</gene>
<dbReference type="AlphaFoldDB" id="A0A118K561"/>
<comment type="catalytic activity">
    <reaction evidence="1">
        <text>S-ubiquitinyl-[E2 ubiquitin-conjugating enzyme]-L-cysteine + [acceptor protein]-L-lysine = [E2 ubiquitin-conjugating enzyme]-L-cysteine + N(6)-ubiquitinyl-[acceptor protein]-L-lysine.</text>
        <dbReference type="EC" id="2.3.2.27"/>
    </reaction>
</comment>
<evidence type="ECO:0000256" key="10">
    <source>
        <dbReference type="ARBA" id="ARBA00022833"/>
    </source>
</evidence>
<evidence type="ECO:0000256" key="8">
    <source>
        <dbReference type="ARBA" id="ARBA00022771"/>
    </source>
</evidence>
<dbReference type="PROSITE" id="PS50089">
    <property type="entry name" value="ZF_RING_2"/>
    <property type="match status" value="1"/>
</dbReference>
<evidence type="ECO:0000256" key="6">
    <source>
        <dbReference type="ARBA" id="ARBA00022692"/>
    </source>
</evidence>
<keyword evidence="6 16" id="KW-0812">Transmembrane</keyword>
<evidence type="ECO:0000313" key="18">
    <source>
        <dbReference type="EMBL" id="KVI08598.1"/>
    </source>
</evidence>
<keyword evidence="5" id="KW-0808">Transferase</keyword>
<dbReference type="GO" id="GO:0008270">
    <property type="term" value="F:zinc ion binding"/>
    <property type="evidence" value="ECO:0007669"/>
    <property type="project" value="UniProtKB-KW"/>
</dbReference>
<dbReference type="SUPFAM" id="SSF57850">
    <property type="entry name" value="RING/U-box"/>
    <property type="match status" value="1"/>
</dbReference>
<evidence type="ECO:0000256" key="14">
    <source>
        <dbReference type="PROSITE-ProRule" id="PRU00175"/>
    </source>
</evidence>
<dbReference type="SMART" id="SM00184">
    <property type="entry name" value="RING"/>
    <property type="match status" value="1"/>
</dbReference>
<comment type="pathway">
    <text evidence="3">Protein modification; protein ubiquitination.</text>
</comment>
<dbReference type="Proteomes" id="UP000243975">
    <property type="component" value="Unassembled WGS sequence"/>
</dbReference>
<evidence type="ECO:0000256" key="4">
    <source>
        <dbReference type="ARBA" id="ARBA00012483"/>
    </source>
</evidence>
<keyword evidence="10" id="KW-0862">Zinc</keyword>
<dbReference type="PANTHER" id="PTHR46913">
    <property type="entry name" value="RING-H2 FINGER PROTEIN ATL16"/>
    <property type="match status" value="1"/>
</dbReference>
<dbReference type="InterPro" id="IPR044600">
    <property type="entry name" value="ATL1/ATL16-like"/>
</dbReference>
<dbReference type="Pfam" id="PF13639">
    <property type="entry name" value="zf-RING_2"/>
    <property type="match status" value="1"/>
</dbReference>
<evidence type="ECO:0000256" key="9">
    <source>
        <dbReference type="ARBA" id="ARBA00022786"/>
    </source>
</evidence>
<evidence type="ECO:0000256" key="1">
    <source>
        <dbReference type="ARBA" id="ARBA00000900"/>
    </source>
</evidence>
<name>A0A118K561_CYNCS</name>